<keyword evidence="3 5" id="KW-1133">Transmembrane helix</keyword>
<gene>
    <name evidence="7" type="ORF">RM697_01205</name>
</gene>
<proteinExistence type="predicted"/>
<evidence type="ECO:0000256" key="3">
    <source>
        <dbReference type="ARBA" id="ARBA00022989"/>
    </source>
</evidence>
<dbReference type="RefSeq" id="WP_311426014.1">
    <property type="nucleotide sequence ID" value="NZ_JAVRIA010000001.1"/>
</dbReference>
<feature type="domain" description="RDD" evidence="6">
    <location>
        <begin position="20"/>
        <end position="147"/>
    </location>
</feature>
<dbReference type="Pfam" id="PF06271">
    <property type="entry name" value="RDD"/>
    <property type="match status" value="1"/>
</dbReference>
<evidence type="ECO:0000256" key="2">
    <source>
        <dbReference type="ARBA" id="ARBA00022692"/>
    </source>
</evidence>
<evidence type="ECO:0000256" key="4">
    <source>
        <dbReference type="ARBA" id="ARBA00023136"/>
    </source>
</evidence>
<dbReference type="Proteomes" id="UP001259492">
    <property type="component" value="Unassembled WGS sequence"/>
</dbReference>
<reference evidence="7 8" key="1">
    <citation type="submission" date="2023-09" db="EMBL/GenBank/DDBJ databases">
        <authorList>
            <person name="Rey-Velasco X."/>
        </authorList>
    </citation>
    <scope>NUCLEOTIDE SEQUENCE [LARGE SCALE GENOMIC DNA]</scope>
    <source>
        <strain evidence="7 8">W332</strain>
    </source>
</reference>
<keyword evidence="2 5" id="KW-0812">Transmembrane</keyword>
<name>A0ABU2YGE1_9FLAO</name>
<sequence length="242" mass="27982">MSKLAINTAQNVNLDYKLIGIGERFVAFLIDAILLFTYLTIMENLMDISRVFDDADGWTRRGIYGLLTLPALFYSVICHIIFSGQTIGKMLMKIRVVRYDGTPTQWYNLFVRWMLRFIDIWMFFSSVGVLSILMSDKKQRVGDAAAGTVVISAKKKHKIESTILEDITVDYEPKFSNVTELSDKDVRIIKETFTISNKANDYKTLKLLRTKICTLLNIESNLYDKELIDIVLKDYNYYTQNM</sequence>
<organism evidence="7 8">
    <name type="scientific">Microcosmobacter mediterraneus</name>
    <dbReference type="NCBI Taxonomy" id="3075607"/>
    <lineage>
        <taxon>Bacteria</taxon>
        <taxon>Pseudomonadati</taxon>
        <taxon>Bacteroidota</taxon>
        <taxon>Flavobacteriia</taxon>
        <taxon>Flavobacteriales</taxon>
        <taxon>Flavobacteriaceae</taxon>
        <taxon>Microcosmobacter</taxon>
    </lineage>
</organism>
<feature type="transmembrane region" description="Helical" evidence="5">
    <location>
        <begin position="25"/>
        <end position="42"/>
    </location>
</feature>
<comment type="subcellular location">
    <subcellularLocation>
        <location evidence="1">Membrane</location>
        <topology evidence="1">Multi-pass membrane protein</topology>
    </subcellularLocation>
</comment>
<evidence type="ECO:0000256" key="1">
    <source>
        <dbReference type="ARBA" id="ARBA00004141"/>
    </source>
</evidence>
<dbReference type="PANTHER" id="PTHR38480:SF1">
    <property type="entry name" value="SLR0254 PROTEIN"/>
    <property type="match status" value="1"/>
</dbReference>
<keyword evidence="8" id="KW-1185">Reference proteome</keyword>
<protein>
    <submittedName>
        <fullName evidence="7">RDD family protein</fullName>
    </submittedName>
</protein>
<keyword evidence="4 5" id="KW-0472">Membrane</keyword>
<dbReference type="EMBL" id="JAVRIA010000001">
    <property type="protein sequence ID" value="MDT0557243.1"/>
    <property type="molecule type" value="Genomic_DNA"/>
</dbReference>
<evidence type="ECO:0000313" key="8">
    <source>
        <dbReference type="Proteomes" id="UP001259492"/>
    </source>
</evidence>
<feature type="transmembrane region" description="Helical" evidence="5">
    <location>
        <begin position="63"/>
        <end position="82"/>
    </location>
</feature>
<evidence type="ECO:0000256" key="5">
    <source>
        <dbReference type="SAM" id="Phobius"/>
    </source>
</evidence>
<comment type="caution">
    <text evidence="7">The sequence shown here is derived from an EMBL/GenBank/DDBJ whole genome shotgun (WGS) entry which is preliminary data.</text>
</comment>
<evidence type="ECO:0000313" key="7">
    <source>
        <dbReference type="EMBL" id="MDT0557243.1"/>
    </source>
</evidence>
<dbReference type="InterPro" id="IPR010432">
    <property type="entry name" value="RDD"/>
</dbReference>
<evidence type="ECO:0000259" key="6">
    <source>
        <dbReference type="Pfam" id="PF06271"/>
    </source>
</evidence>
<accession>A0ABU2YGE1</accession>
<feature type="transmembrane region" description="Helical" evidence="5">
    <location>
        <begin position="113"/>
        <end position="133"/>
    </location>
</feature>
<dbReference type="PANTHER" id="PTHR38480">
    <property type="entry name" value="SLR0254 PROTEIN"/>
    <property type="match status" value="1"/>
</dbReference>